<accession>A0A839Z7B8</accession>
<sequence>MAMVDTTRSLLMMALQDLCDGERQMAERLPEVRGWLASEIMQSIVEEDARRSAEQRDAFAHFIEQVDASRGEANNIWVNAILEDARNDAETIVRGPLRDVALAGALRKAKQSQRVSYQTAIALARNLEKMAMAERMVQMAQDAEETDEKLARAMERMAKRAMENCP</sequence>
<dbReference type="Pfam" id="PF05974">
    <property type="entry name" value="DUF892"/>
    <property type="match status" value="1"/>
</dbReference>
<reference evidence="1 2" key="1">
    <citation type="submission" date="2020-08" db="EMBL/GenBank/DDBJ databases">
        <title>Genomic Encyclopedia of Type Strains, Phase IV (KMG-IV): sequencing the most valuable type-strain genomes for metagenomic binning, comparative biology and taxonomic classification.</title>
        <authorList>
            <person name="Goeker M."/>
        </authorList>
    </citation>
    <scope>NUCLEOTIDE SEQUENCE [LARGE SCALE GENOMIC DNA]</scope>
    <source>
        <strain evidence="1 2">DSM 24194</strain>
    </source>
</reference>
<dbReference type="InterPro" id="IPR012347">
    <property type="entry name" value="Ferritin-like"/>
</dbReference>
<protein>
    <submittedName>
        <fullName evidence="1">Ferritin-like metal-binding protein YciE</fullName>
    </submittedName>
</protein>
<name>A0A839Z7B8_9SPHN</name>
<gene>
    <name evidence="1" type="ORF">FHS50_001776</name>
</gene>
<dbReference type="RefSeq" id="WP_183934091.1">
    <property type="nucleotide sequence ID" value="NZ_JACICF010000002.1"/>
</dbReference>
<evidence type="ECO:0000313" key="1">
    <source>
        <dbReference type="EMBL" id="MBB3764714.1"/>
    </source>
</evidence>
<dbReference type="InterPro" id="IPR009078">
    <property type="entry name" value="Ferritin-like_SF"/>
</dbReference>
<dbReference type="EMBL" id="JACICF010000002">
    <property type="protein sequence ID" value="MBB3764714.1"/>
    <property type="molecule type" value="Genomic_DNA"/>
</dbReference>
<organism evidence="1 2">
    <name type="scientific">Sphingomicrobium lutaoense</name>
    <dbReference type="NCBI Taxonomy" id="515949"/>
    <lineage>
        <taxon>Bacteria</taxon>
        <taxon>Pseudomonadati</taxon>
        <taxon>Pseudomonadota</taxon>
        <taxon>Alphaproteobacteria</taxon>
        <taxon>Sphingomonadales</taxon>
        <taxon>Sphingomonadaceae</taxon>
        <taxon>Sphingomicrobium</taxon>
    </lineage>
</organism>
<proteinExistence type="predicted"/>
<dbReference type="InterPro" id="IPR010287">
    <property type="entry name" value="DUF892_YciF-like"/>
</dbReference>
<evidence type="ECO:0000313" key="2">
    <source>
        <dbReference type="Proteomes" id="UP000578569"/>
    </source>
</evidence>
<keyword evidence="2" id="KW-1185">Reference proteome</keyword>
<comment type="caution">
    <text evidence="1">The sequence shown here is derived from an EMBL/GenBank/DDBJ whole genome shotgun (WGS) entry which is preliminary data.</text>
</comment>
<dbReference type="Gene3D" id="1.20.1260.10">
    <property type="match status" value="1"/>
</dbReference>
<dbReference type="AlphaFoldDB" id="A0A839Z7B8"/>
<dbReference type="Proteomes" id="UP000578569">
    <property type="component" value="Unassembled WGS sequence"/>
</dbReference>
<dbReference type="SUPFAM" id="SSF47240">
    <property type="entry name" value="Ferritin-like"/>
    <property type="match status" value="1"/>
</dbReference>